<evidence type="ECO:0000259" key="6">
    <source>
        <dbReference type="Pfam" id="PF04542"/>
    </source>
</evidence>
<sequence length="196" mass="21822">MDLTRLTTDAELFDAARSHDSRAVDELWRRHHPYARSMARRYTSSTGDAEDLASEAFCKILALLRDGRGPLDHARTYIARTVRNLATDASRRRTVHLVSIEAAYDVSSPDDPARETLAALELTEAFEVLRQCSARQRLALWRTACEGVDLQEVADELGISRNAVAALLVRAREQIRRRLAATAEATTGRSPHRAAA</sequence>
<gene>
    <name evidence="8" type="primary">sigE_7</name>
    <name evidence="9" type="synonym">sigE_3</name>
    <name evidence="9" type="ORF">OERS_37210</name>
    <name evidence="8" type="ORF">OJAG_28990</name>
</gene>
<dbReference type="InterPro" id="IPR014284">
    <property type="entry name" value="RNA_pol_sigma-70_dom"/>
</dbReference>
<comment type="similarity">
    <text evidence="1">Belongs to the sigma-70 factor family. ECF subfamily.</text>
</comment>
<dbReference type="STRING" id="43678.OJAG_28990"/>
<dbReference type="Proteomes" id="UP000093412">
    <property type="component" value="Unassembled WGS sequence"/>
</dbReference>
<dbReference type="RefSeq" id="WP_068627524.1">
    <property type="nucleotide sequence ID" value="NZ_JBIVFZ010000004.1"/>
</dbReference>
<dbReference type="InterPro" id="IPR013249">
    <property type="entry name" value="RNA_pol_sigma70_r4_t2"/>
</dbReference>
<dbReference type="Gene3D" id="1.10.10.10">
    <property type="entry name" value="Winged helix-like DNA-binding domain superfamily/Winged helix DNA-binding domain"/>
    <property type="match status" value="1"/>
</dbReference>
<keyword evidence="5" id="KW-0804">Transcription</keyword>
<dbReference type="Gene3D" id="1.10.1740.10">
    <property type="match status" value="1"/>
</dbReference>
<evidence type="ECO:0000256" key="2">
    <source>
        <dbReference type="ARBA" id="ARBA00023015"/>
    </source>
</evidence>
<dbReference type="InterPro" id="IPR013324">
    <property type="entry name" value="RNA_pol_sigma_r3/r4-like"/>
</dbReference>
<evidence type="ECO:0000259" key="7">
    <source>
        <dbReference type="Pfam" id="PF08281"/>
    </source>
</evidence>
<dbReference type="PANTHER" id="PTHR43133:SF8">
    <property type="entry name" value="RNA POLYMERASE SIGMA FACTOR HI_1459-RELATED"/>
    <property type="match status" value="1"/>
</dbReference>
<dbReference type="AlphaFoldDB" id="A0A163QMR8"/>
<keyword evidence="2" id="KW-0805">Transcription regulation</keyword>
<dbReference type="SUPFAM" id="SSF88659">
    <property type="entry name" value="Sigma3 and sigma4 domains of RNA polymerase sigma factors"/>
    <property type="match status" value="1"/>
</dbReference>
<evidence type="ECO:0000313" key="9">
    <source>
        <dbReference type="EMBL" id="OCI29606.1"/>
    </source>
</evidence>
<proteinExistence type="inferred from homology"/>
<dbReference type="OrthoDB" id="4990598at2"/>
<keyword evidence="11" id="KW-1185">Reference proteome</keyword>
<dbReference type="GO" id="GO:0003677">
    <property type="term" value="F:DNA binding"/>
    <property type="evidence" value="ECO:0007669"/>
    <property type="project" value="UniProtKB-KW"/>
</dbReference>
<evidence type="ECO:0000256" key="4">
    <source>
        <dbReference type="ARBA" id="ARBA00023125"/>
    </source>
</evidence>
<dbReference type="InterPro" id="IPR007627">
    <property type="entry name" value="RNA_pol_sigma70_r2"/>
</dbReference>
<dbReference type="InterPro" id="IPR013325">
    <property type="entry name" value="RNA_pol_sigma_r2"/>
</dbReference>
<dbReference type="EMBL" id="MAQA01000066">
    <property type="protein sequence ID" value="OCI29606.1"/>
    <property type="molecule type" value="Genomic_DNA"/>
</dbReference>
<evidence type="ECO:0000256" key="5">
    <source>
        <dbReference type="ARBA" id="ARBA00023163"/>
    </source>
</evidence>
<comment type="caution">
    <text evidence="8">The sequence shown here is derived from an EMBL/GenBank/DDBJ whole genome shotgun (WGS) entry which is preliminary data.</text>
</comment>
<dbReference type="GO" id="GO:0006352">
    <property type="term" value="P:DNA-templated transcription initiation"/>
    <property type="evidence" value="ECO:0007669"/>
    <property type="project" value="InterPro"/>
</dbReference>
<keyword evidence="3" id="KW-0731">Sigma factor</keyword>
<evidence type="ECO:0000313" key="8">
    <source>
        <dbReference type="EMBL" id="KZM34335.1"/>
    </source>
</evidence>
<dbReference type="Pfam" id="PF08281">
    <property type="entry name" value="Sigma70_r4_2"/>
    <property type="match status" value="1"/>
</dbReference>
<dbReference type="PATRIC" id="fig|43678.3.peg.3034"/>
<dbReference type="InterPro" id="IPR036388">
    <property type="entry name" value="WH-like_DNA-bd_sf"/>
</dbReference>
<dbReference type="GO" id="GO:0016987">
    <property type="term" value="F:sigma factor activity"/>
    <property type="evidence" value="ECO:0007669"/>
    <property type="project" value="UniProtKB-KW"/>
</dbReference>
<reference evidence="8 10" key="1">
    <citation type="submission" date="2016-01" db="EMBL/GenBank/DDBJ databases">
        <title>Genome sequence of Oerskovia enterophila VJag, an agar and cellulose degrading bacterium.</title>
        <authorList>
            <person name="Poehlein A."/>
            <person name="Jag V."/>
            <person name="Bengelsdorf F."/>
            <person name="Duerre P."/>
            <person name="Daniel R."/>
        </authorList>
    </citation>
    <scope>NUCLEOTIDE SEQUENCE [LARGE SCALE GENOMIC DNA]</scope>
    <source>
        <strain evidence="8 10">VJag</strain>
    </source>
</reference>
<dbReference type="NCBIfam" id="TIGR02937">
    <property type="entry name" value="sigma70-ECF"/>
    <property type="match status" value="1"/>
</dbReference>
<evidence type="ECO:0000256" key="1">
    <source>
        <dbReference type="ARBA" id="ARBA00010641"/>
    </source>
</evidence>
<organism evidence="8 10">
    <name type="scientific">Oerskovia enterophila</name>
    <dbReference type="NCBI Taxonomy" id="43678"/>
    <lineage>
        <taxon>Bacteria</taxon>
        <taxon>Bacillati</taxon>
        <taxon>Actinomycetota</taxon>
        <taxon>Actinomycetes</taxon>
        <taxon>Micrococcales</taxon>
        <taxon>Cellulomonadaceae</taxon>
        <taxon>Oerskovia</taxon>
    </lineage>
</organism>
<accession>A0A163QMR8</accession>
<dbReference type="EMBL" id="LRIE01000080">
    <property type="protein sequence ID" value="KZM34335.1"/>
    <property type="molecule type" value="Genomic_DNA"/>
</dbReference>
<dbReference type="Pfam" id="PF04542">
    <property type="entry name" value="Sigma70_r2"/>
    <property type="match status" value="1"/>
</dbReference>
<dbReference type="PANTHER" id="PTHR43133">
    <property type="entry name" value="RNA POLYMERASE ECF-TYPE SIGMA FACTO"/>
    <property type="match status" value="1"/>
</dbReference>
<name>A0A163QMR8_9CELL</name>
<reference evidence="9 11" key="2">
    <citation type="submission" date="2016-06" db="EMBL/GenBank/DDBJ databases">
        <title>Genome sequence of Oerskovia enterophila DSM 43852.</title>
        <authorList>
            <person name="Poehlein A."/>
            <person name="Jag V."/>
            <person name="Bengelsdorf F.R."/>
            <person name="Daniel R."/>
            <person name="Duerre P."/>
        </authorList>
    </citation>
    <scope>NUCLEOTIDE SEQUENCE [LARGE SCALE GENOMIC DNA]</scope>
    <source>
        <strain evidence="9 11">DSM 43852</strain>
    </source>
</reference>
<keyword evidence="4" id="KW-0238">DNA-binding</keyword>
<dbReference type="InterPro" id="IPR039425">
    <property type="entry name" value="RNA_pol_sigma-70-like"/>
</dbReference>
<evidence type="ECO:0000313" key="10">
    <source>
        <dbReference type="Proteomes" id="UP000076447"/>
    </source>
</evidence>
<evidence type="ECO:0000313" key="11">
    <source>
        <dbReference type="Proteomes" id="UP000093412"/>
    </source>
</evidence>
<feature type="domain" description="RNA polymerase sigma-70 region 2" evidence="6">
    <location>
        <begin position="27"/>
        <end position="94"/>
    </location>
</feature>
<evidence type="ECO:0000256" key="3">
    <source>
        <dbReference type="ARBA" id="ARBA00023082"/>
    </source>
</evidence>
<dbReference type="SUPFAM" id="SSF88946">
    <property type="entry name" value="Sigma2 domain of RNA polymerase sigma factors"/>
    <property type="match status" value="1"/>
</dbReference>
<dbReference type="Proteomes" id="UP000076447">
    <property type="component" value="Unassembled WGS sequence"/>
</dbReference>
<protein>
    <submittedName>
        <fullName evidence="8">ECF RNA polymerase sigma factor SigE</fullName>
    </submittedName>
</protein>
<feature type="domain" description="RNA polymerase sigma factor 70 region 4 type 2" evidence="7">
    <location>
        <begin position="133"/>
        <end position="174"/>
    </location>
</feature>